<dbReference type="GO" id="GO:0007010">
    <property type="term" value="P:cytoskeleton organization"/>
    <property type="evidence" value="ECO:0007669"/>
    <property type="project" value="TreeGrafter"/>
</dbReference>
<proteinExistence type="predicted"/>
<evidence type="ECO:0000256" key="4">
    <source>
        <dbReference type="SAM" id="MobiDB-lite"/>
    </source>
</evidence>
<dbReference type="EMBL" id="CAKKLH010000190">
    <property type="protein sequence ID" value="CAH0105497.1"/>
    <property type="molecule type" value="Genomic_DNA"/>
</dbReference>
<dbReference type="AlphaFoldDB" id="A0A8J2WIG0"/>
<feature type="region of interest" description="Disordered" evidence="4">
    <location>
        <begin position="175"/>
        <end position="208"/>
    </location>
</feature>
<feature type="compositionally biased region" description="Polar residues" evidence="4">
    <location>
        <begin position="887"/>
        <end position="896"/>
    </location>
</feature>
<dbReference type="Pfam" id="PF25313">
    <property type="entry name" value="BRWD_AD"/>
    <property type="match status" value="1"/>
</dbReference>
<keyword evidence="3" id="KW-0175">Coiled coil</keyword>
<dbReference type="GO" id="GO:0006357">
    <property type="term" value="P:regulation of transcription by RNA polymerase II"/>
    <property type="evidence" value="ECO:0007669"/>
    <property type="project" value="TreeGrafter"/>
</dbReference>
<feature type="region of interest" description="Disordered" evidence="4">
    <location>
        <begin position="226"/>
        <end position="269"/>
    </location>
</feature>
<feature type="domain" description="Bromo" evidence="5">
    <location>
        <begin position="629"/>
        <end position="699"/>
    </location>
</feature>
<dbReference type="Gene3D" id="1.20.920.10">
    <property type="entry name" value="Bromodomain-like"/>
    <property type="match status" value="2"/>
</dbReference>
<evidence type="ECO:0000313" key="6">
    <source>
        <dbReference type="EMBL" id="CAH0105497.1"/>
    </source>
</evidence>
<dbReference type="Pfam" id="PF00439">
    <property type="entry name" value="Bromodomain"/>
    <property type="match status" value="1"/>
</dbReference>
<dbReference type="GO" id="GO:0008360">
    <property type="term" value="P:regulation of cell shape"/>
    <property type="evidence" value="ECO:0007669"/>
    <property type="project" value="TreeGrafter"/>
</dbReference>
<feature type="compositionally biased region" description="Polar residues" evidence="4">
    <location>
        <begin position="323"/>
        <end position="334"/>
    </location>
</feature>
<comment type="caution">
    <text evidence="6">The sequence shown here is derived from an EMBL/GenBank/DDBJ whole genome shotgun (WGS) entry which is preliminary data.</text>
</comment>
<sequence length="1258" mass="144413">MSSAEQLQLLNNSTNMKEIKKNHDALTIKRRQQRMRNLNITYTKSRKKRKSAVPKNKNLESNKNAAADASSLLVETVVYRCPYCTFWHRTLDGFHVHMSKNHKQGTQMYQCTYCYLNADTQVEISSHINQFSKTNSHKGAMCLYLSKNPVERYAAYLKTTQVPSTAICGRISQKSVETQQAGKNRNDVDSPNSSNISQETANSSSFQDEDDLLYFSDSPISTFPDISLSSSVSDGSGMDSPRAQFGSVMSTPDRPAKEEDPLQPNSKKMRLHKQLNNNEIISDTLLGMYRMLNNPMEIGSKENLLHPANKESPSGSKEKMPQEYQQSKNRNGYSESDDSDTDTCIPTSCSEYSDWLTERGTTLEPPKFMKKKLSKPGLHDGIGPIQKIFRPTKSSVVPRRLPFYPQMGDEVIYFRQGHELYLETVKQKKLFKINPRSLPWYSQLIHEQELVKIISINYEIKPHIRLYCLKLGLMDPTTRLLTGETFSLKYHDVEGVLDFLVLQQDFDLAIQRTWQPGDRFRSLINDGYGVQMWWEGEIVEREPLNKQYPNSMFLCFRIRWDNQEIDLASPWDLEKVDSERGPPKPGASVPVLPNEIFSMLYKPRAEDWPPVGDRDSECDRISAGFSKVMDMYVAKHFAAPVNLELYPTYASVVKYPMDLSTIKARLANRFYRRLTSVQYDVRRIHINAFKFNLPTSDIVRNSSMITDLCLEIIRNRDSDDVKSMYREIFEKYRILDEKEEEKALELSRKTNTNRGKSLDNIKIKNQTTAPATTAAPTWRQQCKELFEMLNQSEDCRGLLSITEEQNCSQSADHQMNFQTVGEKLRLSTYMTPMDFAKDIRIIFENSKNYFTEKESPNVAVIVRLSALFEENYSKLLATLKPPKNSARKSMNSSSKDAVSRKGKSLAPVSSAKNISRDVENFKENVMIIPCYKSKEQTANNSRSSPQPTGHKQLSISSQSVVPTMDGVVNFDEDILGSISTDSNEKNVPQDKSFLQDKTPLLNEKEQLNVDISNGFRKLILIESELKKDMKLLSEQQIKIDVHYAKLLQHREAADNPDSESNSQILKLTSLTEIRDKIKLRLMNCTKEKLTQELTWREHQAIALKLELEMNLLDPKEKALEFSTIGKTLTEKKHEEKQSENRLNSIRDEITSLEKEQENLDCKISDLKAMHDKLEEMKAIQKTIEVQISMKELKKKCIVDDLSKWISAWKAMEIKLIQILYQEALGDIERTANERHTKLEQIVKGEKNLSEVLLSKHSS</sequence>
<evidence type="ECO:0000256" key="1">
    <source>
        <dbReference type="ARBA" id="ARBA00023117"/>
    </source>
</evidence>
<gene>
    <name evidence="6" type="ORF">DGAL_LOCUS8549</name>
</gene>
<dbReference type="SMART" id="SM00297">
    <property type="entry name" value="BROMO"/>
    <property type="match status" value="1"/>
</dbReference>
<protein>
    <recommendedName>
        <fullName evidence="5">Bromo domain-containing protein</fullName>
    </recommendedName>
</protein>
<dbReference type="Proteomes" id="UP000789390">
    <property type="component" value="Unassembled WGS sequence"/>
</dbReference>
<evidence type="ECO:0000256" key="3">
    <source>
        <dbReference type="SAM" id="Coils"/>
    </source>
</evidence>
<evidence type="ECO:0000259" key="5">
    <source>
        <dbReference type="PROSITE" id="PS50014"/>
    </source>
</evidence>
<dbReference type="InterPro" id="IPR057451">
    <property type="entry name" value="BRWD/PHIP_AD"/>
</dbReference>
<dbReference type="InterPro" id="IPR036427">
    <property type="entry name" value="Bromodomain-like_sf"/>
</dbReference>
<dbReference type="FunFam" id="1.20.920.10:FF:000081">
    <property type="entry name" value="Bromodomain and WD repeat-containing protein"/>
    <property type="match status" value="1"/>
</dbReference>
<feature type="region of interest" description="Disordered" evidence="4">
    <location>
        <begin position="305"/>
        <end position="344"/>
    </location>
</feature>
<dbReference type="PANTHER" id="PTHR16266:SF17">
    <property type="entry name" value="BRWD3"/>
    <property type="match status" value="1"/>
</dbReference>
<feature type="compositionally biased region" description="Low complexity" evidence="4">
    <location>
        <begin position="227"/>
        <end position="240"/>
    </location>
</feature>
<feature type="region of interest" description="Disordered" evidence="4">
    <location>
        <begin position="881"/>
        <end position="909"/>
    </location>
</feature>
<dbReference type="InterPro" id="IPR001487">
    <property type="entry name" value="Bromodomain"/>
</dbReference>
<reference evidence="6" key="1">
    <citation type="submission" date="2021-11" db="EMBL/GenBank/DDBJ databases">
        <authorList>
            <person name="Schell T."/>
        </authorList>
    </citation>
    <scope>NUCLEOTIDE SEQUENCE</scope>
    <source>
        <strain evidence="6">M5</strain>
    </source>
</reference>
<name>A0A8J2WIG0_9CRUS</name>
<evidence type="ECO:0000256" key="2">
    <source>
        <dbReference type="PROSITE-ProRule" id="PRU00035"/>
    </source>
</evidence>
<dbReference type="PRINTS" id="PR00503">
    <property type="entry name" value="BROMODOMAIN"/>
</dbReference>
<dbReference type="PANTHER" id="PTHR16266">
    <property type="entry name" value="WD REPEAT DOMAIN 9"/>
    <property type="match status" value="1"/>
</dbReference>
<dbReference type="InterPro" id="IPR052060">
    <property type="entry name" value="Bromo_WD_repeat"/>
</dbReference>
<feature type="compositionally biased region" description="Polar residues" evidence="4">
    <location>
        <begin position="175"/>
        <end position="206"/>
    </location>
</feature>
<feature type="coiled-coil region" evidence="3">
    <location>
        <begin position="1128"/>
        <end position="1176"/>
    </location>
</feature>
<keyword evidence="7" id="KW-1185">Reference proteome</keyword>
<organism evidence="6 7">
    <name type="scientific">Daphnia galeata</name>
    <dbReference type="NCBI Taxonomy" id="27404"/>
    <lineage>
        <taxon>Eukaryota</taxon>
        <taxon>Metazoa</taxon>
        <taxon>Ecdysozoa</taxon>
        <taxon>Arthropoda</taxon>
        <taxon>Crustacea</taxon>
        <taxon>Branchiopoda</taxon>
        <taxon>Diplostraca</taxon>
        <taxon>Cladocera</taxon>
        <taxon>Anomopoda</taxon>
        <taxon>Daphniidae</taxon>
        <taxon>Daphnia</taxon>
    </lineage>
</organism>
<dbReference type="GO" id="GO:0005634">
    <property type="term" value="C:nucleus"/>
    <property type="evidence" value="ECO:0007669"/>
    <property type="project" value="TreeGrafter"/>
</dbReference>
<dbReference type="PROSITE" id="PS50014">
    <property type="entry name" value="BROMODOMAIN_2"/>
    <property type="match status" value="1"/>
</dbReference>
<feature type="compositionally biased region" description="Polar residues" evidence="4">
    <location>
        <begin position="936"/>
        <end position="958"/>
    </location>
</feature>
<feature type="region of interest" description="Disordered" evidence="4">
    <location>
        <begin position="935"/>
        <end position="958"/>
    </location>
</feature>
<dbReference type="OrthoDB" id="10265743at2759"/>
<keyword evidence="1 2" id="KW-0103">Bromodomain</keyword>
<evidence type="ECO:0000313" key="7">
    <source>
        <dbReference type="Proteomes" id="UP000789390"/>
    </source>
</evidence>
<dbReference type="SUPFAM" id="SSF47370">
    <property type="entry name" value="Bromodomain"/>
    <property type="match status" value="2"/>
</dbReference>
<accession>A0A8J2WIG0</accession>